<reference evidence="2" key="2">
    <citation type="submission" date="2015-02" db="UniProtKB">
        <authorList>
            <consortium name="EnsemblMetazoa"/>
        </authorList>
    </citation>
    <scope>IDENTIFICATION</scope>
</reference>
<keyword evidence="3" id="KW-1185">Reference proteome</keyword>
<evidence type="ECO:0000259" key="1">
    <source>
        <dbReference type="Pfam" id="PF00095"/>
    </source>
</evidence>
<dbReference type="HOGENOM" id="CLU_2149004_0_0_1"/>
<protein>
    <recommendedName>
        <fullName evidence="1">WAP domain-containing protein</fullName>
    </recommendedName>
</protein>
<dbReference type="AlphaFoldDB" id="T1J7A1"/>
<dbReference type="Gene3D" id="4.10.75.10">
    <property type="entry name" value="Elafin-like"/>
    <property type="match status" value="1"/>
</dbReference>
<dbReference type="InterPro" id="IPR008197">
    <property type="entry name" value="WAP_dom"/>
</dbReference>
<feature type="domain" description="WAP" evidence="1">
    <location>
        <begin position="62"/>
        <end position="110"/>
    </location>
</feature>
<dbReference type="Proteomes" id="UP000014500">
    <property type="component" value="Unassembled WGS sequence"/>
</dbReference>
<evidence type="ECO:0000313" key="3">
    <source>
        <dbReference type="Proteomes" id="UP000014500"/>
    </source>
</evidence>
<reference evidence="3" key="1">
    <citation type="submission" date="2011-05" db="EMBL/GenBank/DDBJ databases">
        <authorList>
            <person name="Richards S.R."/>
            <person name="Qu J."/>
            <person name="Jiang H."/>
            <person name="Jhangiani S.N."/>
            <person name="Agravi P."/>
            <person name="Goodspeed R."/>
            <person name="Gross S."/>
            <person name="Mandapat C."/>
            <person name="Jackson L."/>
            <person name="Mathew T."/>
            <person name="Pu L."/>
            <person name="Thornton R."/>
            <person name="Saada N."/>
            <person name="Wilczek-Boney K.B."/>
            <person name="Lee S."/>
            <person name="Kovar C."/>
            <person name="Wu Y."/>
            <person name="Scherer S.E."/>
            <person name="Worley K.C."/>
            <person name="Muzny D.M."/>
            <person name="Gibbs R."/>
        </authorList>
    </citation>
    <scope>NUCLEOTIDE SEQUENCE</scope>
    <source>
        <strain evidence="3">Brora</strain>
    </source>
</reference>
<dbReference type="EMBL" id="JH431916">
    <property type="status" value="NOT_ANNOTATED_CDS"/>
    <property type="molecule type" value="Genomic_DNA"/>
</dbReference>
<proteinExistence type="predicted"/>
<accession>T1J7A1</accession>
<evidence type="ECO:0000313" key="2">
    <source>
        <dbReference type="EnsemblMetazoa" id="SMAR009539-PA"/>
    </source>
</evidence>
<dbReference type="InterPro" id="IPR036645">
    <property type="entry name" value="Elafin-like_sf"/>
</dbReference>
<sequence>MLHYKYGRTLVPTYCQPTTSFFHETHRKMNCKLIFVVLVLAITLTLSNQQELKPVNRLSSLCPGIMPMQDWVCEMGRKPGAWNKCSSHSQCLGGMICCLNGCGVRVCQFPVL</sequence>
<dbReference type="EnsemblMetazoa" id="SMAR009539-RA">
    <property type="protein sequence ID" value="SMAR009539-PA"/>
    <property type="gene ID" value="SMAR009539"/>
</dbReference>
<dbReference type="GO" id="GO:0005576">
    <property type="term" value="C:extracellular region"/>
    <property type="evidence" value="ECO:0007669"/>
    <property type="project" value="InterPro"/>
</dbReference>
<organism evidence="2 3">
    <name type="scientific">Strigamia maritima</name>
    <name type="common">European centipede</name>
    <name type="synonym">Geophilus maritimus</name>
    <dbReference type="NCBI Taxonomy" id="126957"/>
    <lineage>
        <taxon>Eukaryota</taxon>
        <taxon>Metazoa</taxon>
        <taxon>Ecdysozoa</taxon>
        <taxon>Arthropoda</taxon>
        <taxon>Myriapoda</taxon>
        <taxon>Chilopoda</taxon>
        <taxon>Pleurostigmophora</taxon>
        <taxon>Geophilomorpha</taxon>
        <taxon>Linotaeniidae</taxon>
        <taxon>Strigamia</taxon>
    </lineage>
</organism>
<dbReference type="Pfam" id="PF00095">
    <property type="entry name" value="WAP"/>
    <property type="match status" value="1"/>
</dbReference>
<name>T1J7A1_STRMM</name>
<dbReference type="GO" id="GO:0030414">
    <property type="term" value="F:peptidase inhibitor activity"/>
    <property type="evidence" value="ECO:0007669"/>
    <property type="project" value="InterPro"/>
</dbReference>